<reference evidence="5" key="1">
    <citation type="submission" date="2020-11" db="EMBL/GenBank/DDBJ databases">
        <authorList>
            <person name="Koelle M."/>
            <person name="Horta M.A.C."/>
            <person name="Nowrousian M."/>
            <person name="Ohm R.A."/>
            <person name="Benz P."/>
            <person name="Pilgard A."/>
        </authorList>
    </citation>
    <scope>NUCLEOTIDE SEQUENCE</scope>
    <source>
        <strain evidence="5">FPRL280</strain>
    </source>
</reference>
<evidence type="ECO:0000259" key="4">
    <source>
        <dbReference type="PROSITE" id="PS50002"/>
    </source>
</evidence>
<dbReference type="SMART" id="SM00326">
    <property type="entry name" value="SH3"/>
    <property type="match status" value="1"/>
</dbReference>
<feature type="compositionally biased region" description="Low complexity" evidence="3">
    <location>
        <begin position="183"/>
        <end position="199"/>
    </location>
</feature>
<dbReference type="AlphaFoldDB" id="A0A8H7P172"/>
<dbReference type="Proteomes" id="UP000639403">
    <property type="component" value="Unassembled WGS sequence"/>
</dbReference>
<reference evidence="5" key="2">
    <citation type="journal article" name="Front. Microbiol.">
        <title>Degradative Capacity of Two Strains of Rhodonia placenta: From Phenotype to Genotype.</title>
        <authorList>
            <person name="Kolle M."/>
            <person name="Horta M.A.C."/>
            <person name="Nowrousian M."/>
            <person name="Ohm R.A."/>
            <person name="Benz J.P."/>
            <person name="Pilgard A."/>
        </authorList>
    </citation>
    <scope>NUCLEOTIDE SEQUENCE</scope>
    <source>
        <strain evidence="5">FPRL280</strain>
    </source>
</reference>
<gene>
    <name evidence="5" type="ORF">IEO21_05801</name>
</gene>
<evidence type="ECO:0000256" key="1">
    <source>
        <dbReference type="ARBA" id="ARBA00022443"/>
    </source>
</evidence>
<accession>A0A8H7P172</accession>
<feature type="region of interest" description="Disordered" evidence="3">
    <location>
        <begin position="43"/>
        <end position="291"/>
    </location>
</feature>
<organism evidence="5 6">
    <name type="scientific">Rhodonia placenta</name>
    <dbReference type="NCBI Taxonomy" id="104341"/>
    <lineage>
        <taxon>Eukaryota</taxon>
        <taxon>Fungi</taxon>
        <taxon>Dikarya</taxon>
        <taxon>Basidiomycota</taxon>
        <taxon>Agaricomycotina</taxon>
        <taxon>Agaricomycetes</taxon>
        <taxon>Polyporales</taxon>
        <taxon>Adustoporiaceae</taxon>
        <taxon>Rhodonia</taxon>
    </lineage>
</organism>
<keyword evidence="1 2" id="KW-0728">SH3 domain</keyword>
<dbReference type="PROSITE" id="PS50002">
    <property type="entry name" value="SH3"/>
    <property type="match status" value="1"/>
</dbReference>
<proteinExistence type="predicted"/>
<feature type="domain" description="SH3" evidence="4">
    <location>
        <begin position="367"/>
        <end position="428"/>
    </location>
</feature>
<dbReference type="Gene3D" id="2.30.30.40">
    <property type="entry name" value="SH3 Domains"/>
    <property type="match status" value="1"/>
</dbReference>
<evidence type="ECO:0000313" key="6">
    <source>
        <dbReference type="Proteomes" id="UP000639403"/>
    </source>
</evidence>
<dbReference type="InterPro" id="IPR001452">
    <property type="entry name" value="SH3_domain"/>
</dbReference>
<feature type="compositionally biased region" description="Low complexity" evidence="3">
    <location>
        <begin position="103"/>
        <end position="125"/>
    </location>
</feature>
<feature type="compositionally biased region" description="Pro residues" evidence="3">
    <location>
        <begin position="47"/>
        <end position="63"/>
    </location>
</feature>
<feature type="compositionally biased region" description="Acidic residues" evidence="3">
    <location>
        <begin position="334"/>
        <end position="361"/>
    </location>
</feature>
<evidence type="ECO:0000256" key="2">
    <source>
        <dbReference type="PROSITE-ProRule" id="PRU00192"/>
    </source>
</evidence>
<dbReference type="InterPro" id="IPR036028">
    <property type="entry name" value="SH3-like_dom_sf"/>
</dbReference>
<feature type="region of interest" description="Disordered" evidence="3">
    <location>
        <begin position="303"/>
        <end position="364"/>
    </location>
</feature>
<name>A0A8H7P172_9APHY</name>
<comment type="caution">
    <text evidence="5">The sequence shown here is derived from an EMBL/GenBank/DDBJ whole genome shotgun (WGS) entry which is preliminary data.</text>
</comment>
<feature type="compositionally biased region" description="Low complexity" evidence="3">
    <location>
        <begin position="266"/>
        <end position="275"/>
    </location>
</feature>
<evidence type="ECO:0000256" key="3">
    <source>
        <dbReference type="SAM" id="MobiDB-lite"/>
    </source>
</evidence>
<feature type="compositionally biased region" description="Low complexity" evidence="3">
    <location>
        <begin position="146"/>
        <end position="157"/>
    </location>
</feature>
<sequence length="430" mass="45497">MASAATHDPYSKGEWPFSGAWHRSRTDYRYYADTLPRLSLSIDHPPSTSPFPSPGSPFLPPPRLSAHEFALRTPVASPHARAMASAFKRRDDAAPPPSPLSSPAPMSDDDATPTTASMKTTFPRPGASPPPTPTGNGDPAAPAPSTPTITIPEPSSPGLGEHTHTPAVRNSLTSSRPAPPSPAVSRRTSTALSRRSSAARSRRQSKAPSVQPDAEPSASTSAPGTPQPKRRSLLVKIRDFAFPASDARHVGRGADVPKPNRPRPRSGASSSGASDAADDDDDDEARGGWGSFRWNTLSSHFSWGPNIGAMPSTSSGPSRTDFERNFDVSSPMEESADPYADEDADDEEDDGAYEDAEDAYPAEDAPLVPGLYRAMFAFEPEGTAEMALEEEQAVRVVGRGGGVGWAVVEKEGGGHALVPESYLELVQADL</sequence>
<dbReference type="SUPFAM" id="SSF50044">
    <property type="entry name" value="SH3-domain"/>
    <property type="match status" value="1"/>
</dbReference>
<dbReference type="EMBL" id="JADOXO010000113">
    <property type="protein sequence ID" value="KAF9813065.1"/>
    <property type="molecule type" value="Genomic_DNA"/>
</dbReference>
<protein>
    <recommendedName>
        <fullName evidence="4">SH3 domain-containing protein</fullName>
    </recommendedName>
</protein>
<evidence type="ECO:0000313" key="5">
    <source>
        <dbReference type="EMBL" id="KAF9813065.1"/>
    </source>
</evidence>